<dbReference type="AlphaFoldDB" id="A0A7X1FQP0"/>
<organism evidence="3 4">
    <name type="scientific">Novosphingobium flavum</name>
    <dbReference type="NCBI Taxonomy" id="1778672"/>
    <lineage>
        <taxon>Bacteria</taxon>
        <taxon>Pseudomonadati</taxon>
        <taxon>Pseudomonadota</taxon>
        <taxon>Alphaproteobacteria</taxon>
        <taxon>Sphingomonadales</taxon>
        <taxon>Sphingomonadaceae</taxon>
        <taxon>Novosphingobium</taxon>
    </lineage>
</organism>
<comment type="similarity">
    <text evidence="1">Belongs to the short-chain dehydrogenases/reductases (SDR) family.</text>
</comment>
<dbReference type="CDD" id="cd05233">
    <property type="entry name" value="SDR_c"/>
    <property type="match status" value="1"/>
</dbReference>
<keyword evidence="2" id="KW-0560">Oxidoreductase</keyword>
<name>A0A7X1FQP0_9SPHN</name>
<dbReference type="FunFam" id="3.40.50.720:FF:000084">
    <property type="entry name" value="Short-chain dehydrogenase reductase"/>
    <property type="match status" value="1"/>
</dbReference>
<dbReference type="PANTHER" id="PTHR24321">
    <property type="entry name" value="DEHYDROGENASES, SHORT CHAIN"/>
    <property type="match status" value="1"/>
</dbReference>
<dbReference type="PRINTS" id="PR00081">
    <property type="entry name" value="GDHRDH"/>
</dbReference>
<sequence length="263" mass="26237">MTVSDDHNGSISGMTIAITGGTRGLGLALAHGLVAAGARVALIGRDAAGGQAAAAAVGGNARAYAADVTDMAALTAAFATIAADMGVPGALVCAAGVSSGKAPIWENGEAAYRHCFDINVLGVINALGAALPGMVARGSGQVVVIGGTYGHKGVAGQGIYAASKWAVRGLVRSAALDAAPHGIRVNMVSPGGIDGERLRRLFRESAARSGEEPDAPYNRFVASTALGRLVSEEDVARAVLHLLGPGGRMMTGQDIVVDSGTII</sequence>
<dbReference type="PANTHER" id="PTHR24321:SF8">
    <property type="entry name" value="ESTRADIOL 17-BETA-DEHYDROGENASE 8-RELATED"/>
    <property type="match status" value="1"/>
</dbReference>
<dbReference type="InterPro" id="IPR002347">
    <property type="entry name" value="SDR_fam"/>
</dbReference>
<accession>A0A7X1FQP0</accession>
<proteinExistence type="inferred from homology"/>
<evidence type="ECO:0000313" key="3">
    <source>
        <dbReference type="EMBL" id="MBC2665191.1"/>
    </source>
</evidence>
<dbReference type="EMBL" id="JACLAW010000004">
    <property type="protein sequence ID" value="MBC2665191.1"/>
    <property type="molecule type" value="Genomic_DNA"/>
</dbReference>
<keyword evidence="4" id="KW-1185">Reference proteome</keyword>
<dbReference type="RefSeq" id="WP_185663451.1">
    <property type="nucleotide sequence ID" value="NZ_JACLAW010000004.1"/>
</dbReference>
<evidence type="ECO:0000313" key="4">
    <source>
        <dbReference type="Proteomes" id="UP000566813"/>
    </source>
</evidence>
<gene>
    <name evidence="3" type="ORF">H7F51_06645</name>
</gene>
<evidence type="ECO:0000256" key="1">
    <source>
        <dbReference type="ARBA" id="ARBA00006484"/>
    </source>
</evidence>
<dbReference type="GO" id="GO:0016491">
    <property type="term" value="F:oxidoreductase activity"/>
    <property type="evidence" value="ECO:0007669"/>
    <property type="project" value="UniProtKB-KW"/>
</dbReference>
<dbReference type="SUPFAM" id="SSF51735">
    <property type="entry name" value="NAD(P)-binding Rossmann-fold domains"/>
    <property type="match status" value="1"/>
</dbReference>
<dbReference type="Pfam" id="PF00106">
    <property type="entry name" value="adh_short"/>
    <property type="match status" value="1"/>
</dbReference>
<comment type="caution">
    <text evidence="3">The sequence shown here is derived from an EMBL/GenBank/DDBJ whole genome shotgun (WGS) entry which is preliminary data.</text>
</comment>
<reference evidence="3 4" key="1">
    <citation type="submission" date="2020-08" db="EMBL/GenBank/DDBJ databases">
        <title>The genome sequence of type strain Novosphingobium flavum NBRC 111647.</title>
        <authorList>
            <person name="Liu Y."/>
        </authorList>
    </citation>
    <scope>NUCLEOTIDE SEQUENCE [LARGE SCALE GENOMIC DNA]</scope>
    <source>
        <strain evidence="3 4">NBRC 111647</strain>
    </source>
</reference>
<dbReference type="Gene3D" id="3.40.50.720">
    <property type="entry name" value="NAD(P)-binding Rossmann-like Domain"/>
    <property type="match status" value="1"/>
</dbReference>
<dbReference type="Proteomes" id="UP000566813">
    <property type="component" value="Unassembled WGS sequence"/>
</dbReference>
<evidence type="ECO:0000256" key="2">
    <source>
        <dbReference type="ARBA" id="ARBA00023002"/>
    </source>
</evidence>
<protein>
    <submittedName>
        <fullName evidence="3">SDR family oxidoreductase</fullName>
    </submittedName>
</protein>
<dbReference type="InterPro" id="IPR036291">
    <property type="entry name" value="NAD(P)-bd_dom_sf"/>
</dbReference>